<evidence type="ECO:0000256" key="7">
    <source>
        <dbReference type="HAMAP-Rule" id="MF_00259"/>
    </source>
</evidence>
<evidence type="ECO:0000256" key="4">
    <source>
        <dbReference type="ARBA" id="ARBA00022679"/>
    </source>
</evidence>
<evidence type="ECO:0000313" key="11">
    <source>
        <dbReference type="EMBL" id="OEF98415.1"/>
    </source>
</evidence>
<comment type="function">
    <text evidence="7">The glycine cleavage system catalyzes the degradation of glycine.</text>
</comment>
<evidence type="ECO:0000256" key="8">
    <source>
        <dbReference type="PIRSR" id="PIRSR006487-1"/>
    </source>
</evidence>
<dbReference type="InterPro" id="IPR006223">
    <property type="entry name" value="GcvT"/>
</dbReference>
<dbReference type="Pfam" id="PF01571">
    <property type="entry name" value="GCV_T"/>
    <property type="match status" value="1"/>
</dbReference>
<keyword evidence="12" id="KW-1185">Reference proteome</keyword>
<dbReference type="EMBL" id="MIJE01000001">
    <property type="protein sequence ID" value="OEF98415.1"/>
    <property type="molecule type" value="Genomic_DNA"/>
</dbReference>
<evidence type="ECO:0000256" key="3">
    <source>
        <dbReference type="ARBA" id="ARBA00022576"/>
    </source>
</evidence>
<feature type="binding site" evidence="8">
    <location>
        <position position="201"/>
    </location>
    <ligand>
        <name>substrate</name>
    </ligand>
</feature>
<dbReference type="FunFam" id="4.10.1250.10:FF:000001">
    <property type="entry name" value="Aminomethyltransferase"/>
    <property type="match status" value="1"/>
</dbReference>
<keyword evidence="4 7" id="KW-0808">Transferase</keyword>
<dbReference type="Gene3D" id="3.30.1360.120">
    <property type="entry name" value="Probable tRNA modification gtpase trme, domain 1"/>
    <property type="match status" value="1"/>
</dbReference>
<name>A0A1E5G5N8_9FIRM</name>
<comment type="subunit">
    <text evidence="7">The glycine cleavage system is composed of four proteins: P, T, L and H.</text>
</comment>
<dbReference type="FunFam" id="3.30.70.1400:FF:000001">
    <property type="entry name" value="Aminomethyltransferase"/>
    <property type="match status" value="1"/>
</dbReference>
<evidence type="ECO:0000313" key="12">
    <source>
        <dbReference type="Proteomes" id="UP000094296"/>
    </source>
</evidence>
<feature type="domain" description="Aminomethyltransferase C-terminal" evidence="10">
    <location>
        <begin position="287"/>
        <end position="363"/>
    </location>
</feature>
<dbReference type="RefSeq" id="WP_069641907.1">
    <property type="nucleotide sequence ID" value="NZ_MIJE01000001.1"/>
</dbReference>
<dbReference type="OrthoDB" id="9774591at2"/>
<dbReference type="Proteomes" id="UP000094296">
    <property type="component" value="Unassembled WGS sequence"/>
</dbReference>
<comment type="catalytic activity">
    <reaction evidence="6 7">
        <text>N(6)-[(R)-S(8)-aminomethyldihydrolipoyl]-L-lysyl-[protein] + (6S)-5,6,7,8-tetrahydrofolate = N(6)-[(R)-dihydrolipoyl]-L-lysyl-[protein] + (6R)-5,10-methylene-5,6,7,8-tetrahydrofolate + NH4(+)</text>
        <dbReference type="Rhea" id="RHEA:16945"/>
        <dbReference type="Rhea" id="RHEA-COMP:10475"/>
        <dbReference type="Rhea" id="RHEA-COMP:10492"/>
        <dbReference type="ChEBI" id="CHEBI:15636"/>
        <dbReference type="ChEBI" id="CHEBI:28938"/>
        <dbReference type="ChEBI" id="CHEBI:57453"/>
        <dbReference type="ChEBI" id="CHEBI:83100"/>
        <dbReference type="ChEBI" id="CHEBI:83143"/>
        <dbReference type="EC" id="2.1.2.10"/>
    </reaction>
</comment>
<dbReference type="PANTHER" id="PTHR43757:SF2">
    <property type="entry name" value="AMINOMETHYLTRANSFERASE, MITOCHONDRIAL"/>
    <property type="match status" value="1"/>
</dbReference>
<evidence type="ECO:0000259" key="9">
    <source>
        <dbReference type="Pfam" id="PF01571"/>
    </source>
</evidence>
<dbReference type="InterPro" id="IPR006222">
    <property type="entry name" value="GCVT_N"/>
</dbReference>
<dbReference type="Gene3D" id="2.40.30.110">
    <property type="entry name" value="Aminomethyltransferase beta-barrel domains"/>
    <property type="match status" value="1"/>
</dbReference>
<sequence length="366" mass="41213">MQELRETPLFPIYKQYGAKVIDFGGWALPVQFQGIIEEHQQVREHAGLFDVSHMGQILVTGKDAERFLQYISTNDISKLTDNQAMYTFFCYEDGGTVDDLLIYRLSEERYMLVVNAANIEKDLEWLHKQHRADTWEVSINDISEETALLAIQGPKSLEILQPLANYDLAQIKRFRFVEQVNVAGVEALVSRTGYTGEDGFELYIAAKDAITLWEAILDAGKAHELAPIGLGARDTLRFEAKLPLYGQELNKDISPLEAGLDYFVKFDKGDFVGRGALLQQKQTGVERKLIGFEMVERGVPRAGYHVYNDGKQIGTVTTGSFSPTLKKNIGLALVGVHYADIGQELDIEIRNKYVKARIIETPFLSK</sequence>
<dbReference type="SUPFAM" id="SSF103025">
    <property type="entry name" value="Folate-binding domain"/>
    <property type="match status" value="1"/>
</dbReference>
<dbReference type="NCBIfam" id="TIGR00528">
    <property type="entry name" value="gcvT"/>
    <property type="match status" value="1"/>
</dbReference>
<dbReference type="AlphaFoldDB" id="A0A1E5G5N8"/>
<evidence type="ECO:0000256" key="2">
    <source>
        <dbReference type="ARBA" id="ARBA00012616"/>
    </source>
</evidence>
<dbReference type="GO" id="GO:0005829">
    <property type="term" value="C:cytosol"/>
    <property type="evidence" value="ECO:0007669"/>
    <property type="project" value="TreeGrafter"/>
</dbReference>
<organism evidence="11 12">
    <name type="scientific">Desulfuribacillus alkaliarsenatis</name>
    <dbReference type="NCBI Taxonomy" id="766136"/>
    <lineage>
        <taxon>Bacteria</taxon>
        <taxon>Bacillati</taxon>
        <taxon>Bacillota</taxon>
        <taxon>Desulfuribacillia</taxon>
        <taxon>Desulfuribacillales</taxon>
        <taxon>Desulfuribacillaceae</taxon>
        <taxon>Desulfuribacillus</taxon>
    </lineage>
</organism>
<gene>
    <name evidence="7" type="primary">gcvT</name>
    <name evidence="11" type="ORF">BHF68_01690</name>
</gene>
<reference evidence="11 12" key="1">
    <citation type="submission" date="2016-09" db="EMBL/GenBank/DDBJ databases">
        <title>Draft genome sequence for the type strain of Desulfuribacillus alkaliarsenatis AHT28, an obligately anaerobic, sulfidogenic bacterium isolated from Russian soda lake sediments.</title>
        <authorList>
            <person name="Abin C.A."/>
            <person name="Hollibaugh J.T."/>
        </authorList>
    </citation>
    <scope>NUCLEOTIDE SEQUENCE [LARGE SCALE GENOMIC DNA]</scope>
    <source>
        <strain evidence="11 12">AHT28</strain>
    </source>
</reference>
<dbReference type="InterPro" id="IPR027266">
    <property type="entry name" value="TrmE/GcvT-like"/>
</dbReference>
<comment type="similarity">
    <text evidence="1 7">Belongs to the GcvT family.</text>
</comment>
<dbReference type="HAMAP" id="MF_00259">
    <property type="entry name" value="GcvT"/>
    <property type="match status" value="1"/>
</dbReference>
<dbReference type="InterPro" id="IPR013977">
    <property type="entry name" value="GcvT_C"/>
</dbReference>
<accession>A0A1E5G5N8</accession>
<dbReference type="GO" id="GO:0005960">
    <property type="term" value="C:glycine cleavage complex"/>
    <property type="evidence" value="ECO:0007669"/>
    <property type="project" value="InterPro"/>
</dbReference>
<dbReference type="Gene3D" id="3.30.70.1400">
    <property type="entry name" value="Aminomethyltransferase beta-barrel domains"/>
    <property type="match status" value="1"/>
</dbReference>
<dbReference type="Gene3D" id="4.10.1250.10">
    <property type="entry name" value="Aminomethyltransferase fragment"/>
    <property type="match status" value="1"/>
</dbReference>
<dbReference type="PIRSF" id="PIRSF006487">
    <property type="entry name" value="GcvT"/>
    <property type="match status" value="1"/>
</dbReference>
<protein>
    <recommendedName>
        <fullName evidence="2 7">Aminomethyltransferase</fullName>
        <ecNumber evidence="2 7">2.1.2.10</ecNumber>
    </recommendedName>
    <alternativeName>
        <fullName evidence="5 7">Glycine cleavage system T protein</fullName>
    </alternativeName>
</protein>
<dbReference type="InterPro" id="IPR022903">
    <property type="entry name" value="GcvT_bac"/>
</dbReference>
<dbReference type="GO" id="GO:0019464">
    <property type="term" value="P:glycine decarboxylation via glycine cleavage system"/>
    <property type="evidence" value="ECO:0007669"/>
    <property type="project" value="UniProtKB-UniRule"/>
</dbReference>
<evidence type="ECO:0000259" key="10">
    <source>
        <dbReference type="Pfam" id="PF08669"/>
    </source>
</evidence>
<feature type="domain" description="GCVT N-terminal" evidence="9">
    <location>
        <begin position="11"/>
        <end position="268"/>
    </location>
</feature>
<evidence type="ECO:0000256" key="1">
    <source>
        <dbReference type="ARBA" id="ARBA00008609"/>
    </source>
</evidence>
<dbReference type="FunFam" id="2.40.30.110:FF:000003">
    <property type="entry name" value="Aminomethyltransferase"/>
    <property type="match status" value="1"/>
</dbReference>
<dbReference type="PANTHER" id="PTHR43757">
    <property type="entry name" value="AMINOMETHYLTRANSFERASE"/>
    <property type="match status" value="1"/>
</dbReference>
<keyword evidence="3 7" id="KW-0032">Aminotransferase</keyword>
<dbReference type="InterPro" id="IPR028896">
    <property type="entry name" value="GcvT/YgfZ/DmdA"/>
</dbReference>
<evidence type="ECO:0000256" key="5">
    <source>
        <dbReference type="ARBA" id="ARBA00031395"/>
    </source>
</evidence>
<dbReference type="InterPro" id="IPR029043">
    <property type="entry name" value="GcvT/YgfZ_C"/>
</dbReference>
<dbReference type="GO" id="GO:0008483">
    <property type="term" value="F:transaminase activity"/>
    <property type="evidence" value="ECO:0007669"/>
    <property type="project" value="UniProtKB-KW"/>
</dbReference>
<comment type="caution">
    <text evidence="11">The sequence shown here is derived from an EMBL/GenBank/DDBJ whole genome shotgun (WGS) entry which is preliminary data.</text>
</comment>
<dbReference type="STRING" id="766136.BHF68_01690"/>
<evidence type="ECO:0000256" key="6">
    <source>
        <dbReference type="ARBA" id="ARBA00047665"/>
    </source>
</evidence>
<dbReference type="EC" id="2.1.2.10" evidence="2 7"/>
<dbReference type="NCBIfam" id="NF001567">
    <property type="entry name" value="PRK00389.1"/>
    <property type="match status" value="1"/>
</dbReference>
<dbReference type="GO" id="GO:0004047">
    <property type="term" value="F:aminomethyltransferase activity"/>
    <property type="evidence" value="ECO:0007669"/>
    <property type="project" value="UniProtKB-UniRule"/>
</dbReference>
<dbReference type="SUPFAM" id="SSF101790">
    <property type="entry name" value="Aminomethyltransferase beta-barrel domain"/>
    <property type="match status" value="1"/>
</dbReference>
<dbReference type="Pfam" id="PF08669">
    <property type="entry name" value="GCV_T_C"/>
    <property type="match status" value="1"/>
</dbReference>
<proteinExistence type="inferred from homology"/>